<proteinExistence type="predicted"/>
<dbReference type="RefSeq" id="WP_119406905.1">
    <property type="nucleotide sequence ID" value="NZ_CP032869.1"/>
</dbReference>
<keyword evidence="3" id="KW-1185">Reference proteome</keyword>
<evidence type="ECO:0000313" key="2">
    <source>
        <dbReference type="EMBL" id="AYL98633.1"/>
    </source>
</evidence>
<sequence length="224" mass="25191">MKKTLIALLALLNRLAALAQTTPNKTILQSSMAVKPVLQTRLDTLDKQRDTAKKAAPAVTDPADTLYRHLPGAAECNALLIINDKIIARTLDINPQDVSFISVLKDKNIPKNLFNNARYGLVRINLKRGIKIDAIRLPDLKKLYTTKGKVKFALNGYFIDDESLLIEKKALIRIDQIRDNYWDPLSAVTINIWTVNPDMLRAPTHDRRPTDKPGEIYIRGLASK</sequence>
<reference evidence="2 3" key="1">
    <citation type="submission" date="2018-10" db="EMBL/GenBank/DDBJ databases">
        <title>Genome sequencing of Mucilaginibacter sp. HYN0043.</title>
        <authorList>
            <person name="Kim M."/>
            <person name="Yi H."/>
        </authorList>
    </citation>
    <scope>NUCLEOTIDE SEQUENCE [LARGE SCALE GENOMIC DNA]</scope>
    <source>
        <strain evidence="2 3">HYN0043</strain>
    </source>
</reference>
<evidence type="ECO:0000313" key="3">
    <source>
        <dbReference type="Proteomes" id="UP000270046"/>
    </source>
</evidence>
<dbReference type="EMBL" id="CP032869">
    <property type="protein sequence ID" value="AYL98633.1"/>
    <property type="molecule type" value="Genomic_DNA"/>
</dbReference>
<evidence type="ECO:0000256" key="1">
    <source>
        <dbReference type="SAM" id="SignalP"/>
    </source>
</evidence>
<gene>
    <name evidence="2" type="ORF">HYN43_026650</name>
</gene>
<accession>A0A494W4E7</accession>
<evidence type="ECO:0008006" key="4">
    <source>
        <dbReference type="Google" id="ProtNLM"/>
    </source>
</evidence>
<protein>
    <recommendedName>
        <fullName evidence="4">5'-Nucleotidase C-terminal domain-containing protein</fullName>
    </recommendedName>
</protein>
<dbReference type="OrthoDB" id="793430at2"/>
<dbReference type="Proteomes" id="UP000270046">
    <property type="component" value="Chromosome"/>
</dbReference>
<dbReference type="KEGG" id="muh:HYN43_026650"/>
<keyword evidence="1" id="KW-0732">Signal</keyword>
<dbReference type="AlphaFoldDB" id="A0A494W4E7"/>
<feature type="chain" id="PRO_5019740449" description="5'-Nucleotidase C-terminal domain-containing protein" evidence="1">
    <location>
        <begin position="20"/>
        <end position="224"/>
    </location>
</feature>
<name>A0A494W4E7_9SPHI</name>
<organism evidence="2 3">
    <name type="scientific">Mucilaginibacter celer</name>
    <dbReference type="NCBI Taxonomy" id="2305508"/>
    <lineage>
        <taxon>Bacteria</taxon>
        <taxon>Pseudomonadati</taxon>
        <taxon>Bacteroidota</taxon>
        <taxon>Sphingobacteriia</taxon>
        <taxon>Sphingobacteriales</taxon>
        <taxon>Sphingobacteriaceae</taxon>
        <taxon>Mucilaginibacter</taxon>
    </lineage>
</organism>
<feature type="signal peptide" evidence="1">
    <location>
        <begin position="1"/>
        <end position="19"/>
    </location>
</feature>